<dbReference type="EMBL" id="JWJD01000009">
    <property type="protein sequence ID" value="KIH75598.1"/>
    <property type="molecule type" value="Genomic_DNA"/>
</dbReference>
<comment type="caution">
    <text evidence="2">The sequence shown here is derived from an EMBL/GenBank/DDBJ whole genome shotgun (WGS) entry which is preliminary data.</text>
</comment>
<name>A0A0C2EAL0_9BACT</name>
<evidence type="ECO:0000313" key="3">
    <source>
        <dbReference type="Proteomes" id="UP000035068"/>
    </source>
</evidence>
<keyword evidence="3" id="KW-1185">Reference proteome</keyword>
<dbReference type="Proteomes" id="UP000035068">
    <property type="component" value="Unassembled WGS sequence"/>
</dbReference>
<reference evidence="2 3" key="1">
    <citation type="submission" date="2014-12" db="EMBL/GenBank/DDBJ databases">
        <title>Genomes of Geoalkalibacter ferrihydriticus and Geoalkalibacter subterraneus, two haloalkaliphilic metal-reducing members of the Geobacteraceae.</title>
        <authorList>
            <person name="Badalamenti J.P."/>
            <person name="Torres C.I."/>
            <person name="Krajmalnik-Brown R."/>
            <person name="Bond D.R."/>
        </authorList>
    </citation>
    <scope>NUCLEOTIDE SEQUENCE [LARGE SCALE GENOMIC DNA]</scope>
    <source>
        <strain evidence="2 3">DSM 17813</strain>
    </source>
</reference>
<keyword evidence="1" id="KW-0812">Transmembrane</keyword>
<evidence type="ECO:0000256" key="1">
    <source>
        <dbReference type="SAM" id="Phobius"/>
    </source>
</evidence>
<keyword evidence="1" id="KW-1133">Transmembrane helix</keyword>
<sequence length="203" mass="22787">MQTLGGERKLWVPIFLVMLGAILGSLSTVVFEEIRERFFPKNKHIFTLSESIDNLSREIVENSNKLVGYSAVQGGGMSSSISIDNLKEINERAKIVEELVIELNNKTNKLTRFSIAVMESSGSPKSGSDIWLSEGEGTYIFDRNNTFGVQHIYTNYIWAYINDKRRMINIGEKVNIGDQNKECFVSYFGTKNQLAGIALSCAK</sequence>
<organism evidence="2 3">
    <name type="scientific">Geoalkalibacter ferrihydriticus DSM 17813</name>
    <dbReference type="NCBI Taxonomy" id="1121915"/>
    <lineage>
        <taxon>Bacteria</taxon>
        <taxon>Pseudomonadati</taxon>
        <taxon>Thermodesulfobacteriota</taxon>
        <taxon>Desulfuromonadia</taxon>
        <taxon>Desulfuromonadales</taxon>
        <taxon>Geoalkalibacteraceae</taxon>
        <taxon>Geoalkalibacter</taxon>
    </lineage>
</organism>
<dbReference type="RefSeq" id="WP_040100941.1">
    <property type="nucleotide sequence ID" value="NZ_JWJD01000009.1"/>
</dbReference>
<gene>
    <name evidence="2" type="ORF">GFER_15775</name>
</gene>
<accession>A0A0C2EAL0</accession>
<keyword evidence="1" id="KW-0472">Membrane</keyword>
<protein>
    <submittedName>
        <fullName evidence="2">Uncharacterized protein</fullName>
    </submittedName>
</protein>
<evidence type="ECO:0000313" key="2">
    <source>
        <dbReference type="EMBL" id="KIH75598.1"/>
    </source>
</evidence>
<dbReference type="AlphaFoldDB" id="A0A0C2EAL0"/>
<feature type="transmembrane region" description="Helical" evidence="1">
    <location>
        <begin position="12"/>
        <end position="31"/>
    </location>
</feature>
<proteinExistence type="predicted"/>